<reference evidence="9" key="1">
    <citation type="submission" date="2020-05" db="EMBL/GenBank/DDBJ databases">
        <title>Genomic Encyclopedia of Type Strains, Phase IV (KMG-V): Genome sequencing to study the core and pangenomes of soil and plant-associated prokaryotes.</title>
        <authorList>
            <person name="Whitman W."/>
        </authorList>
    </citation>
    <scope>NUCLEOTIDE SEQUENCE</scope>
    <source>
        <strain evidence="9">16F</strain>
    </source>
</reference>
<dbReference type="InterPro" id="IPR039426">
    <property type="entry name" value="TonB-dep_rcpt-like"/>
</dbReference>
<keyword evidence="3 7" id="KW-1134">Transmembrane beta strand</keyword>
<dbReference type="EMBL" id="JABSNO010000010">
    <property type="protein sequence ID" value="NRS92618.1"/>
    <property type="molecule type" value="Genomic_DNA"/>
</dbReference>
<dbReference type="InterPro" id="IPR023997">
    <property type="entry name" value="TonB-dep_OMP_SusC/RagA_CS"/>
</dbReference>
<dbReference type="AlphaFoldDB" id="A0A8J8G7J3"/>
<keyword evidence="6 7" id="KW-0998">Cell outer membrane</keyword>
<evidence type="ECO:0000256" key="1">
    <source>
        <dbReference type="ARBA" id="ARBA00004571"/>
    </source>
</evidence>
<keyword evidence="5 7" id="KW-0472">Membrane</keyword>
<feature type="domain" description="TonB-dependent receptor plug" evidence="8">
    <location>
        <begin position="44"/>
        <end position="151"/>
    </location>
</feature>
<dbReference type="Gene3D" id="2.40.170.20">
    <property type="entry name" value="TonB-dependent receptor, beta-barrel domain"/>
    <property type="match status" value="1"/>
</dbReference>
<dbReference type="Proteomes" id="UP000610746">
    <property type="component" value="Unassembled WGS sequence"/>
</dbReference>
<comment type="subcellular location">
    <subcellularLocation>
        <location evidence="1 7">Cell outer membrane</location>
        <topology evidence="1 7">Multi-pass membrane protein</topology>
    </subcellularLocation>
</comment>
<dbReference type="InterPro" id="IPR037066">
    <property type="entry name" value="Plug_dom_sf"/>
</dbReference>
<evidence type="ECO:0000256" key="6">
    <source>
        <dbReference type="ARBA" id="ARBA00023237"/>
    </source>
</evidence>
<keyword evidence="10" id="KW-1185">Reference proteome</keyword>
<evidence type="ECO:0000256" key="3">
    <source>
        <dbReference type="ARBA" id="ARBA00022452"/>
    </source>
</evidence>
<comment type="caution">
    <text evidence="9">The sequence shown here is derived from an EMBL/GenBank/DDBJ whole genome shotgun (WGS) entry which is preliminary data.</text>
</comment>
<dbReference type="InterPro" id="IPR036942">
    <property type="entry name" value="Beta-barrel_TonB_sf"/>
</dbReference>
<dbReference type="PROSITE" id="PS52016">
    <property type="entry name" value="TONB_DEPENDENT_REC_3"/>
    <property type="match status" value="1"/>
</dbReference>
<keyword evidence="2 7" id="KW-0813">Transport</keyword>
<evidence type="ECO:0000256" key="4">
    <source>
        <dbReference type="ARBA" id="ARBA00022692"/>
    </source>
</evidence>
<organism evidence="9 10">
    <name type="scientific">Frigoriflavimonas asaccharolytica</name>
    <dbReference type="NCBI Taxonomy" id="2735899"/>
    <lineage>
        <taxon>Bacteria</taxon>
        <taxon>Pseudomonadati</taxon>
        <taxon>Bacteroidota</taxon>
        <taxon>Flavobacteriia</taxon>
        <taxon>Flavobacteriales</taxon>
        <taxon>Weeksellaceae</taxon>
        <taxon>Frigoriflavimonas</taxon>
    </lineage>
</organism>
<dbReference type="Gene3D" id="2.170.130.10">
    <property type="entry name" value="TonB-dependent receptor, plug domain"/>
    <property type="match status" value="1"/>
</dbReference>
<dbReference type="GO" id="GO:0009279">
    <property type="term" value="C:cell outer membrane"/>
    <property type="evidence" value="ECO:0007669"/>
    <property type="project" value="UniProtKB-SubCell"/>
</dbReference>
<dbReference type="RefSeq" id="WP_173779205.1">
    <property type="nucleotide sequence ID" value="NZ_JABSNO010000010.1"/>
</dbReference>
<keyword evidence="4 7" id="KW-0812">Transmembrane</keyword>
<evidence type="ECO:0000256" key="7">
    <source>
        <dbReference type="PROSITE-ProRule" id="PRU01360"/>
    </source>
</evidence>
<evidence type="ECO:0000259" key="8">
    <source>
        <dbReference type="Pfam" id="PF07715"/>
    </source>
</evidence>
<dbReference type="SUPFAM" id="SSF56935">
    <property type="entry name" value="Porins"/>
    <property type="match status" value="1"/>
</dbReference>
<evidence type="ECO:0000256" key="2">
    <source>
        <dbReference type="ARBA" id="ARBA00022448"/>
    </source>
</evidence>
<gene>
    <name evidence="9" type="ORF">HNQ03_001695</name>
</gene>
<dbReference type="FunFam" id="2.170.130.10:FF:000008">
    <property type="entry name" value="SusC/RagA family TonB-linked outer membrane protein"/>
    <property type="match status" value="1"/>
</dbReference>
<accession>A0A8J8G7J3</accession>
<dbReference type="NCBIfam" id="TIGR04056">
    <property type="entry name" value="OMP_RagA_SusC"/>
    <property type="match status" value="1"/>
</dbReference>
<dbReference type="InterPro" id="IPR023996">
    <property type="entry name" value="TonB-dep_OMP_SusC/RagA"/>
</dbReference>
<evidence type="ECO:0000256" key="5">
    <source>
        <dbReference type="ARBA" id="ARBA00023136"/>
    </source>
</evidence>
<name>A0A8J8G7J3_9FLAO</name>
<evidence type="ECO:0000313" key="9">
    <source>
        <dbReference type="EMBL" id="NRS92618.1"/>
    </source>
</evidence>
<dbReference type="InterPro" id="IPR012910">
    <property type="entry name" value="Plug_dom"/>
</dbReference>
<evidence type="ECO:0000313" key="10">
    <source>
        <dbReference type="Proteomes" id="UP000610746"/>
    </source>
</evidence>
<proteinExistence type="inferred from homology"/>
<dbReference type="NCBIfam" id="TIGR04057">
    <property type="entry name" value="SusC_RagA_signa"/>
    <property type="match status" value="1"/>
</dbReference>
<dbReference type="Pfam" id="PF07715">
    <property type="entry name" value="Plug"/>
    <property type="match status" value="1"/>
</dbReference>
<comment type="similarity">
    <text evidence="7">Belongs to the TonB-dependent receptor family.</text>
</comment>
<protein>
    <submittedName>
        <fullName evidence="9">TonB-linked SusC/RagA family outer membrane protein</fullName>
    </submittedName>
</protein>
<sequence length="1002" mass="109363">MKKISLTVLALSTIMLSAQEKKSDSIKEKQIEEVVLIGYGSRKKSHLTGSVAKINGKDIASIQAARVDDALAGKLSGVRIQNQSGEPGASPKIQIRAAASISGNSDPLIVVDGFPISGNLATVNPNDIESLEVLKDAASAAIYGSRGANGVVLVTTKKGKSGKTRFSYNTYTSFSEKYKSERINMNANEWGEHLEKGIADGNYDLSRLTPIELARANYRLNYFKNAPGVVNMEDFLFQTGSDTSHDFSVAGGSKDVKFFASLGYQNLEGIVNSQGFEKLNARMNIDAKLGDKFTAGFTFNGFTSDRDILGTDMRDLLRAYSISPIYHTEESIAYIKSMETQALALGLLPFDNGRPASDPRFNNSISTLTPGMEVQDWHYGRTNGNGIGGTGDAGPASKFNNTRRSEKTYYANFNSYLQYNILDGLNLKTVVGGDLNDTQNYYWKGLAADSQYRTNQTRLNNSYLKKYSVLGETTLSYAKTFGKHDVAAVAGIELQNTYFKGIVLQGTNVPYINIINYNLLAPADITTANIDQTITRKSVFGRVNYAYDDRYLLSASIRRDGDSRFGVNKKYANFPAISLGWNVYKEAFFPETETLSLLKLRFSKGSLGTTSFLGAYDALSVLTLNPTALGTGYLIPANVANPDLTWQTNTETNYGIDTGFFTNRIKLGVDYYTSDIKDILIKQPVSEVLGTATLSKNSGVVRSTGLEFELSANAINKKDFSWDISANLSTVNTEILSLGGLDKIADTRYGVSGRAPVFRNYVGGQIGEIWGIETVGIIEDKYIKDPTLALGLNSSGYYAKDQNGDGKIDITKTVAEGGDLVKLGTNAPDFYWGLSQNFKYKNFDLSFQLQGSHGAKVWNVDPIYYQSQFGMTTRLGGVINSLDTNGDGIADVGAHAGTNIIDANNPLDAFLQDASFVSVRNLTIGYTLDRDLINRIGLSSVRIYAASSNLLYLWGKNYTSYNPEGVYTEDSTQAYLGPVTYGVQNGASPIVRSFTFGLNLNF</sequence>